<dbReference type="AlphaFoldDB" id="A0A7K4MNK6"/>
<proteinExistence type="predicted"/>
<evidence type="ECO:0000313" key="3">
    <source>
        <dbReference type="EMBL" id="NWJ43162.1"/>
    </source>
</evidence>
<keyword evidence="2" id="KW-0472">Membrane</keyword>
<feature type="region of interest" description="Disordered" evidence="1">
    <location>
        <begin position="1"/>
        <end position="20"/>
    </location>
</feature>
<dbReference type="EMBL" id="JACASV010000013">
    <property type="protein sequence ID" value="NWJ43162.1"/>
    <property type="molecule type" value="Genomic_DNA"/>
</dbReference>
<accession>A0A7K4MNK6</accession>
<name>A0A7K4MNK6_9ARCH</name>
<reference evidence="3 4" key="1">
    <citation type="journal article" date="2019" name="Environ. Microbiol.">
        <title>Genomics insights into ecotype formation of ammonia-oxidizing archaea in the deep ocean.</title>
        <authorList>
            <person name="Wang Y."/>
            <person name="Huang J.M."/>
            <person name="Cui G.J."/>
            <person name="Nunoura T."/>
            <person name="Takaki Y."/>
            <person name="Li W.L."/>
            <person name="Li J."/>
            <person name="Gao Z.M."/>
            <person name="Takai K."/>
            <person name="Zhang A.Q."/>
            <person name="Stepanauskas R."/>
        </authorList>
    </citation>
    <scope>NUCLEOTIDE SEQUENCE [LARGE SCALE GENOMIC DNA]</scope>
    <source>
        <strain evidence="3 4">L15b</strain>
    </source>
</reference>
<keyword evidence="2" id="KW-1133">Transmembrane helix</keyword>
<sequence>MFSPNFIAEPGIQKETSDESWSYLQKKVESAAEESPAQPKEKIQNTKAKWAIYTWAAGIIIIIVSAGIFMNPEHKVSPDMVLNQVVDLIIESGYMKELQLAEAHFNSDYVQVTITAGELSVLQNFTLGYRKEDNIPYEIFRKDEINYVSLNFPWEGNKKGGSLETLKALATKTVFSNKISIKFTKDNFELRGRPTDIISYLLQMADNGLIQKYTLSIYHLESGQFYLKVQSNQI</sequence>
<comment type="caution">
    <text evidence="3">The sequence shown here is derived from an EMBL/GenBank/DDBJ whole genome shotgun (WGS) entry which is preliminary data.</text>
</comment>
<protein>
    <submittedName>
        <fullName evidence="3">Uncharacterized protein</fullName>
    </submittedName>
</protein>
<evidence type="ECO:0000256" key="2">
    <source>
        <dbReference type="SAM" id="Phobius"/>
    </source>
</evidence>
<organism evidence="3 4">
    <name type="scientific">Marine Group I thaumarchaeote</name>
    <dbReference type="NCBI Taxonomy" id="2511932"/>
    <lineage>
        <taxon>Archaea</taxon>
        <taxon>Nitrososphaerota</taxon>
        <taxon>Marine Group I</taxon>
    </lineage>
</organism>
<dbReference type="Proteomes" id="UP000523105">
    <property type="component" value="Unassembled WGS sequence"/>
</dbReference>
<keyword evidence="2" id="KW-0812">Transmembrane</keyword>
<evidence type="ECO:0000313" key="4">
    <source>
        <dbReference type="Proteomes" id="UP000523105"/>
    </source>
</evidence>
<gene>
    <name evidence="3" type="ORF">HX837_02990</name>
</gene>
<evidence type="ECO:0000256" key="1">
    <source>
        <dbReference type="SAM" id="MobiDB-lite"/>
    </source>
</evidence>
<feature type="transmembrane region" description="Helical" evidence="2">
    <location>
        <begin position="50"/>
        <end position="70"/>
    </location>
</feature>